<dbReference type="Gene3D" id="3.60.10.10">
    <property type="entry name" value="Endonuclease/exonuclease/phosphatase"/>
    <property type="match status" value="1"/>
</dbReference>
<evidence type="ECO:0000313" key="4">
    <source>
        <dbReference type="Proteomes" id="UP001189429"/>
    </source>
</evidence>
<name>A0ABN9YFF1_9DINO</name>
<proteinExistence type="predicted"/>
<feature type="region of interest" description="Disordered" evidence="1">
    <location>
        <begin position="220"/>
        <end position="241"/>
    </location>
</feature>
<evidence type="ECO:0000256" key="1">
    <source>
        <dbReference type="SAM" id="MobiDB-lite"/>
    </source>
</evidence>
<protein>
    <recommendedName>
        <fullName evidence="2">Endonuclease/exonuclease/phosphatase domain-containing protein</fullName>
    </recommendedName>
</protein>
<feature type="region of interest" description="Disordered" evidence="1">
    <location>
        <begin position="1849"/>
        <end position="1887"/>
    </location>
</feature>
<evidence type="ECO:0000259" key="2">
    <source>
        <dbReference type="Pfam" id="PF03372"/>
    </source>
</evidence>
<feature type="region of interest" description="Disordered" evidence="1">
    <location>
        <begin position="1150"/>
        <end position="1188"/>
    </location>
</feature>
<sequence>MAGGDAGKHPEWTCKACVKRGVEGPLCSNWANRTSCRKCGATRAKGGKTKPTLVLSYGGGGSGPRQRPRVPRQPQQEPQPAAAPPRRAPWAGQGRRVSWADMKVDEGDEDGEAAPASVQASSGPVPLTEEQLAVEVEILEAAKVKYGLVDLEVERWAPSYRGLADRVQLVQRSQEHLAAQKAAEPPPEPRLANVLPRRDAAVQKKERALARLAAKKEAPLARKASELAAKEASPPPPRAEAVVSENVGHLVELLGQARGKVGLGAPSEMQANLAALAKGAKAKEELLQQQQQAAEQAAAAERAAAAAAAAATAAAAEQGDKGGEHTPAGPAVDLDLDPDGDEASWDLFGLGAGSRADPAELRAARKQKLAQLVEAGWCKRRRTTAGAVDGAAPSDAAHSGQRRGKRSSEFVVVSANGSGWGPLTALWSDERTMRSHRADCWCVQETQLFAKRLAAEEQWCRQRGAAAALTAGDVEQRRAASSGTGVVVRSNRGMAEPEGAGSRQVDAERRCTAALVSGAQRGGVLMASVYLANDSLGERSWAVLAQLGSAVRAAGRPFVLAGDWNVGPKQLCEEGSAWLQGIGGTVVSNDGGQPTMRKGLDVESELDFFVVSNDLLHRLQGCSVVPGPFRPRSAARLQLRARGAMPLERRLRVPRPFPTQRAIGPLPPPVEVPPEVLQACESADSPEALDASYLQVMRLVESELLVVHQIAPADEDSFKGRGLPPAFKWQQPDLSGRGHGSSAPRPKEGTAAKRLLARLLAWEQEARAEAAKERSIFACERKCGFSKWLRDSLAQGAGHARAFRRGPRGWVADELVGPDAEPACGQERVDSAAKFWANEVWTHRSNSAARESQEAEPTGVVAAPGGEGPSATDPAPGLEDGKPAPGSDPLKGGGGGSGACATAETDRGSTPPGPAPASAEEASSARTTRELSSERCLPPTTSTARSTPPPFLGLAPAPQKALSAEALRRVRSSAGAAWADCIIDLVGPIADSPPDEAGPVGPPAAAASLRAMAGAAGQADERPAGAVGGPPSAGLPDQASGNLPDQAAGRAAGGASHADGHPASAAGGATSAGLPDRASGNRPGLAAGRDPVAAGQADGRPAGAVGGPPCAGLPDRASGNRSDDGRPAGAVWGPPALRAAPVPAAARAAGAAAPPRLSRPAEGRRFAPGPALVRPPLGPPLARPTVEDGGRAARSFRWRLGLGADEFHPRQLVHVSDQLMECLIALCMATEATGTLPEAVVGGLVVLLAKQGGGWRPIGLLQRLPRWWGRVRLRDARAWEEAIHAEAAANFWGGKGRASAEAVWWQALHNEASRAQGLSVGCVLLDLWKAYEVVSLAMAQRRGLDMGYPEQLVQAAISVYSGARRLVIDGVVSSECFYLSSGLIAGCSRAGRLLRCAMMVLDAEHRRRWKEVCCAIMFDDCSLRMAGEFWKVAHFLGGAAGDFIRGLEADMGCVVSRSKSEVLATTAALRAALVGIINEGELKQSAEARNLGIDYGAAPGASAVAVGRLAKATEQVDRVLQARRGHIPCAKRLVISGSLPATDYGCGAMAWTERRLQAWRSKVAAMLFGSAPGRSVALSFLVSESIRHDPLFQHASQPLDAWAKALQLAERLEDRRAILSAFVGAQRLAQEGGLAKLPGSGPAGALLLARSRLGWRMASVRTLRGDLGREVDLMASSRHTLQGIVEAGLRRQLWRDAADHHEELEALRGGGAVASIRCGFLSKKVTARLAACSSSARNALVGCLWPAGTVRHLAWRCPALDGPRRQQKADGTSFELLQEAERAEPDTGQEHHIWSRGLTVCWSCWVCAAAGTPVQGGRVAARSGGSGDGAGATGAAVLALAAAALAARPREEAEGGGGGEPAREEGPPRQGAGAASPGGTLAGGSAAAEAPVVGPAAVGQPAWWNAALHDSHILMQAGPTVFCNVCGCNAGSARVMGLAEPCLRRASERQLEGLRRLRRGLHPTRSAVLGEPARLAGRGRPRSRSRERREAAASGERGEGAASGARGRGGA</sequence>
<comment type="caution">
    <text evidence="3">The sequence shown here is derived from an EMBL/GenBank/DDBJ whole genome shotgun (WGS) entry which is preliminary data.</text>
</comment>
<feature type="compositionally biased region" description="Basic and acidic residues" evidence="1">
    <location>
        <begin position="220"/>
        <end position="229"/>
    </location>
</feature>
<feature type="region of interest" description="Disordered" evidence="1">
    <location>
        <begin position="315"/>
        <end position="338"/>
    </location>
</feature>
<evidence type="ECO:0000313" key="3">
    <source>
        <dbReference type="EMBL" id="CAK0910536.1"/>
    </source>
</evidence>
<dbReference type="Pfam" id="PF03372">
    <property type="entry name" value="Exo_endo_phos"/>
    <property type="match status" value="1"/>
</dbReference>
<feature type="compositionally biased region" description="Low complexity" evidence="1">
    <location>
        <begin position="1047"/>
        <end position="1073"/>
    </location>
</feature>
<feature type="region of interest" description="Disordered" evidence="1">
    <location>
        <begin position="385"/>
        <end position="407"/>
    </location>
</feature>
<feature type="compositionally biased region" description="Low complexity" evidence="1">
    <location>
        <begin position="916"/>
        <end position="926"/>
    </location>
</feature>
<feature type="region of interest" description="Disordered" evidence="1">
    <location>
        <begin position="1963"/>
        <end position="2011"/>
    </location>
</feature>
<accession>A0ABN9YFF1</accession>
<feature type="region of interest" description="Disordered" evidence="1">
    <location>
        <begin position="1009"/>
        <end position="1135"/>
    </location>
</feature>
<feature type="domain" description="Endonuclease/exonuclease/phosphatase" evidence="2">
    <location>
        <begin position="432"/>
        <end position="627"/>
    </location>
</feature>
<keyword evidence="4" id="KW-1185">Reference proteome</keyword>
<gene>
    <name evidence="3" type="ORF">PCOR1329_LOCUS84692</name>
</gene>
<feature type="compositionally biased region" description="Low complexity" evidence="1">
    <location>
        <begin position="1097"/>
        <end position="1114"/>
    </location>
</feature>
<feature type="region of interest" description="Disordered" evidence="1">
    <location>
        <begin position="728"/>
        <end position="748"/>
    </location>
</feature>
<dbReference type="Proteomes" id="UP001189429">
    <property type="component" value="Unassembled WGS sequence"/>
</dbReference>
<dbReference type="InterPro" id="IPR036691">
    <property type="entry name" value="Endo/exonu/phosph_ase_sf"/>
</dbReference>
<feature type="compositionally biased region" description="Basic and acidic residues" evidence="1">
    <location>
        <begin position="1987"/>
        <end position="1999"/>
    </location>
</feature>
<reference evidence="3" key="1">
    <citation type="submission" date="2023-10" db="EMBL/GenBank/DDBJ databases">
        <authorList>
            <person name="Chen Y."/>
            <person name="Shah S."/>
            <person name="Dougan E. K."/>
            <person name="Thang M."/>
            <person name="Chan C."/>
        </authorList>
    </citation>
    <scope>NUCLEOTIDE SEQUENCE [LARGE SCALE GENOMIC DNA]</scope>
</reference>
<dbReference type="SUPFAM" id="SSF56219">
    <property type="entry name" value="DNase I-like"/>
    <property type="match status" value="1"/>
</dbReference>
<dbReference type="InterPro" id="IPR005135">
    <property type="entry name" value="Endo/exonuclease/phosphatase"/>
</dbReference>
<feature type="region of interest" description="Disordered" evidence="1">
    <location>
        <begin position="845"/>
        <end position="956"/>
    </location>
</feature>
<feature type="compositionally biased region" description="Low complexity" evidence="1">
    <location>
        <begin position="1868"/>
        <end position="1887"/>
    </location>
</feature>
<feature type="compositionally biased region" description="Basic residues" evidence="1">
    <location>
        <begin position="1977"/>
        <end position="1986"/>
    </location>
</feature>
<organism evidence="3 4">
    <name type="scientific">Prorocentrum cordatum</name>
    <dbReference type="NCBI Taxonomy" id="2364126"/>
    <lineage>
        <taxon>Eukaryota</taxon>
        <taxon>Sar</taxon>
        <taxon>Alveolata</taxon>
        <taxon>Dinophyceae</taxon>
        <taxon>Prorocentrales</taxon>
        <taxon>Prorocentraceae</taxon>
        <taxon>Prorocentrum</taxon>
    </lineage>
</organism>
<feature type="compositionally biased region" description="Low complexity" evidence="1">
    <location>
        <begin position="1009"/>
        <end position="1018"/>
    </location>
</feature>
<feature type="region of interest" description="Disordered" evidence="1">
    <location>
        <begin position="40"/>
        <end position="96"/>
    </location>
</feature>
<dbReference type="EMBL" id="CAUYUJ010022415">
    <property type="protein sequence ID" value="CAK0910536.1"/>
    <property type="molecule type" value="Genomic_DNA"/>
</dbReference>